<dbReference type="Proteomes" id="UP001596122">
    <property type="component" value="Unassembled WGS sequence"/>
</dbReference>
<feature type="domain" description="HTH luxR-type" evidence="4">
    <location>
        <begin position="131"/>
        <end position="196"/>
    </location>
</feature>
<dbReference type="InterPro" id="IPR036388">
    <property type="entry name" value="WH-like_DNA-bd_sf"/>
</dbReference>
<dbReference type="Pfam" id="PF00196">
    <property type="entry name" value="GerE"/>
    <property type="match status" value="1"/>
</dbReference>
<proteinExistence type="predicted"/>
<name>A0ABW0GRS0_9MICO</name>
<dbReference type="SMART" id="SM00421">
    <property type="entry name" value="HTH_LUXR"/>
    <property type="match status" value="1"/>
</dbReference>
<protein>
    <submittedName>
        <fullName evidence="5">DNA-binding response regulator</fullName>
    </submittedName>
</protein>
<dbReference type="SUPFAM" id="SSF52172">
    <property type="entry name" value="CheY-like"/>
    <property type="match status" value="1"/>
</dbReference>
<dbReference type="EMBL" id="JBHSLD010000026">
    <property type="protein sequence ID" value="MFC5382415.1"/>
    <property type="molecule type" value="Genomic_DNA"/>
</dbReference>
<dbReference type="SUPFAM" id="SSF46894">
    <property type="entry name" value="C-terminal effector domain of the bipartite response regulators"/>
    <property type="match status" value="1"/>
</dbReference>
<dbReference type="Gene3D" id="1.10.10.10">
    <property type="entry name" value="Winged helix-like DNA-binding domain superfamily/Winged helix DNA-binding domain"/>
    <property type="match status" value="1"/>
</dbReference>
<dbReference type="PANTHER" id="PTHR44688:SF16">
    <property type="entry name" value="DNA-BINDING TRANSCRIPTIONAL ACTIVATOR DEVR_DOSR"/>
    <property type="match status" value="1"/>
</dbReference>
<dbReference type="PANTHER" id="PTHR44688">
    <property type="entry name" value="DNA-BINDING TRANSCRIPTIONAL ACTIVATOR DEVR_DOSR"/>
    <property type="match status" value="1"/>
</dbReference>
<dbReference type="InterPro" id="IPR000792">
    <property type="entry name" value="Tscrpt_reg_LuxR_C"/>
</dbReference>
<accession>A0ABW0GRS0</accession>
<dbReference type="Gene3D" id="3.40.50.2300">
    <property type="match status" value="1"/>
</dbReference>
<keyword evidence="6" id="KW-1185">Reference proteome</keyword>
<keyword evidence="3" id="KW-0804">Transcription</keyword>
<dbReference type="PRINTS" id="PR00038">
    <property type="entry name" value="HTHLUXR"/>
</dbReference>
<evidence type="ECO:0000259" key="4">
    <source>
        <dbReference type="PROSITE" id="PS50043"/>
    </source>
</evidence>
<dbReference type="InterPro" id="IPR016032">
    <property type="entry name" value="Sig_transdc_resp-reg_C-effctor"/>
</dbReference>
<dbReference type="PROSITE" id="PS00622">
    <property type="entry name" value="HTH_LUXR_1"/>
    <property type="match status" value="1"/>
</dbReference>
<comment type="caution">
    <text evidence="5">The sequence shown here is derived from an EMBL/GenBank/DDBJ whole genome shotgun (WGS) entry which is preliminary data.</text>
</comment>
<evidence type="ECO:0000313" key="5">
    <source>
        <dbReference type="EMBL" id="MFC5382415.1"/>
    </source>
</evidence>
<dbReference type="GO" id="GO:0003677">
    <property type="term" value="F:DNA binding"/>
    <property type="evidence" value="ECO:0007669"/>
    <property type="project" value="UniProtKB-KW"/>
</dbReference>
<evidence type="ECO:0000256" key="2">
    <source>
        <dbReference type="ARBA" id="ARBA00023125"/>
    </source>
</evidence>
<reference evidence="6" key="1">
    <citation type="journal article" date="2019" name="Int. J. Syst. Evol. Microbiol.">
        <title>The Global Catalogue of Microorganisms (GCM) 10K type strain sequencing project: providing services to taxonomists for standard genome sequencing and annotation.</title>
        <authorList>
            <consortium name="The Broad Institute Genomics Platform"/>
            <consortium name="The Broad Institute Genome Sequencing Center for Infectious Disease"/>
            <person name="Wu L."/>
            <person name="Ma J."/>
        </authorList>
    </citation>
    <scope>NUCLEOTIDE SEQUENCE [LARGE SCALE GENOMIC DNA]</scope>
    <source>
        <strain evidence="6">CCUG 43114</strain>
    </source>
</reference>
<gene>
    <name evidence="5" type="ORF">ACFPJ6_16740</name>
</gene>
<keyword evidence="2 5" id="KW-0238">DNA-binding</keyword>
<evidence type="ECO:0000256" key="3">
    <source>
        <dbReference type="ARBA" id="ARBA00023163"/>
    </source>
</evidence>
<keyword evidence="1" id="KW-0805">Transcription regulation</keyword>
<dbReference type="PROSITE" id="PS50043">
    <property type="entry name" value="HTH_LUXR_2"/>
    <property type="match status" value="1"/>
</dbReference>
<dbReference type="CDD" id="cd06170">
    <property type="entry name" value="LuxR_C_like"/>
    <property type="match status" value="1"/>
</dbReference>
<evidence type="ECO:0000256" key="1">
    <source>
        <dbReference type="ARBA" id="ARBA00023015"/>
    </source>
</evidence>
<dbReference type="RefSeq" id="WP_340271660.1">
    <property type="nucleotide sequence ID" value="NZ_JBBEOG010000013.1"/>
</dbReference>
<sequence length="199" mass="20505">MTTVVPDRARIPLSRGRFHAAVVAGSPGLRESLARVLTSLGAADVSTVGLVSETRTLGRGGMASLAVVESQLPDGSGIAAVETLRSLGWSRTVLLSQSTDPFTVRGALMAGARCFLVTSRPAPPAQPTGPTDPGVEQLSAREVEVLRLVADGRSNKDVGDSLGLSALTVKSHLARIARKLGTGDRAQMVAIAMRAGAVT</sequence>
<dbReference type="InterPro" id="IPR011006">
    <property type="entry name" value="CheY-like_superfamily"/>
</dbReference>
<evidence type="ECO:0000313" key="6">
    <source>
        <dbReference type="Proteomes" id="UP001596122"/>
    </source>
</evidence>
<organism evidence="5 6">
    <name type="scientific">Aquipuribacter nitratireducens</name>
    <dbReference type="NCBI Taxonomy" id="650104"/>
    <lineage>
        <taxon>Bacteria</taxon>
        <taxon>Bacillati</taxon>
        <taxon>Actinomycetota</taxon>
        <taxon>Actinomycetes</taxon>
        <taxon>Micrococcales</taxon>
        <taxon>Intrasporangiaceae</taxon>
        <taxon>Aquipuribacter</taxon>
    </lineage>
</organism>